<evidence type="ECO:0008006" key="6">
    <source>
        <dbReference type="Google" id="ProtNLM"/>
    </source>
</evidence>
<comment type="caution">
    <text evidence="4">The sequence shown here is derived from an EMBL/GenBank/DDBJ whole genome shotgun (WGS) entry which is preliminary data.</text>
</comment>
<dbReference type="PROSITE" id="PS50005">
    <property type="entry name" value="TPR"/>
    <property type="match status" value="1"/>
</dbReference>
<organism evidence="4 5">
    <name type="scientific">Prevotella aurantiaca</name>
    <dbReference type="NCBI Taxonomy" id="596085"/>
    <lineage>
        <taxon>Bacteria</taxon>
        <taxon>Pseudomonadati</taxon>
        <taxon>Bacteroidota</taxon>
        <taxon>Bacteroidia</taxon>
        <taxon>Bacteroidales</taxon>
        <taxon>Prevotellaceae</taxon>
        <taxon>Prevotella</taxon>
    </lineage>
</organism>
<dbReference type="Proteomes" id="UP000771736">
    <property type="component" value="Unassembled WGS sequence"/>
</dbReference>
<evidence type="ECO:0000313" key="5">
    <source>
        <dbReference type="Proteomes" id="UP000771736"/>
    </source>
</evidence>
<evidence type="ECO:0000313" key="4">
    <source>
        <dbReference type="EMBL" id="MBF1384381.1"/>
    </source>
</evidence>
<gene>
    <name evidence="4" type="ORF">HXN26_05950</name>
</gene>
<evidence type="ECO:0000256" key="3">
    <source>
        <dbReference type="SAM" id="Phobius"/>
    </source>
</evidence>
<feature type="transmembrane region" description="Helical" evidence="3">
    <location>
        <begin position="355"/>
        <end position="374"/>
    </location>
</feature>
<dbReference type="SUPFAM" id="SSF48452">
    <property type="entry name" value="TPR-like"/>
    <property type="match status" value="1"/>
</dbReference>
<keyword evidence="3" id="KW-0472">Membrane</keyword>
<sequence length="525" mass="61181">MNKSFPILLLFAFVLCSCQRISTEASNRLTEIDSLVRYNQLDSAFRLIDMVDATYLTSSADSADFFFQKTRLLYKLYKPIESTNMIDYSIAYYETQKDCLERLTDAYFYKGVILYDQGQEKDAIVNVKKAEYTAEKLTSDYIKLKIYENLFIMNEEAGERLLALGYAKKVLRIASRAKDKVQLARACNNIAVAYNKLHQADSANIYITKSMEMLKYIPQKEQIYILNNIGAQLIATNPQKAKAILLKAISIAPMGAAYDNLATIYIREGDTDKANELWNKALKTNDMQVKTDVMHSRFIHQCATADYEGATKTAKQLIKTKDSLYMDWRENDIRSNQIAFDNIKAKQEYERKIEIGVFTIILLSLSLVLIFLFLRYRTYKTKNALATDQLRIKDFESQIAEFEKQGQEKQKEIESLYKKKEILLDKHRKTLSEGHRLYTNIMEGQTIVFWRKKEFENFIEYYRLININFVDNLESEYDMLSPKNQFFLVMEHLGKSDKEIMRIMGLADGSIRSIRSRINKRRVAY</sequence>
<dbReference type="InterPro" id="IPR011990">
    <property type="entry name" value="TPR-like_helical_dom_sf"/>
</dbReference>
<feature type="repeat" description="TPR" evidence="1">
    <location>
        <begin position="255"/>
        <end position="288"/>
    </location>
</feature>
<dbReference type="SMART" id="SM00028">
    <property type="entry name" value="TPR"/>
    <property type="match status" value="3"/>
</dbReference>
<name>A0A930HMG1_9BACT</name>
<dbReference type="InterPro" id="IPR019734">
    <property type="entry name" value="TPR_rpt"/>
</dbReference>
<dbReference type="AlphaFoldDB" id="A0A930HMG1"/>
<dbReference type="Gene3D" id="1.25.40.10">
    <property type="entry name" value="Tetratricopeptide repeat domain"/>
    <property type="match status" value="2"/>
</dbReference>
<keyword evidence="2" id="KW-0175">Coiled coil</keyword>
<keyword evidence="3" id="KW-1133">Transmembrane helix</keyword>
<protein>
    <recommendedName>
        <fullName evidence="6">Tetratricopeptide repeat protein</fullName>
    </recommendedName>
</protein>
<keyword evidence="3" id="KW-0812">Transmembrane</keyword>
<accession>A0A930HMG1</accession>
<feature type="coiled-coil region" evidence="2">
    <location>
        <begin position="385"/>
        <end position="419"/>
    </location>
</feature>
<dbReference type="RefSeq" id="WP_273159561.1">
    <property type="nucleotide sequence ID" value="NZ_JABZSJ010000026.1"/>
</dbReference>
<evidence type="ECO:0000256" key="1">
    <source>
        <dbReference type="PROSITE-ProRule" id="PRU00339"/>
    </source>
</evidence>
<dbReference type="PROSITE" id="PS51257">
    <property type="entry name" value="PROKAR_LIPOPROTEIN"/>
    <property type="match status" value="1"/>
</dbReference>
<proteinExistence type="predicted"/>
<reference evidence="4" key="1">
    <citation type="submission" date="2020-04" db="EMBL/GenBank/DDBJ databases">
        <title>Deep metagenomics examines the oral microbiome during advanced dental caries in children, revealing novel taxa and co-occurrences with host molecules.</title>
        <authorList>
            <person name="Baker J.L."/>
            <person name="Morton J.T."/>
            <person name="Dinis M."/>
            <person name="Alvarez R."/>
            <person name="Tran N.C."/>
            <person name="Knight R."/>
            <person name="Edlund A."/>
        </authorList>
    </citation>
    <scope>NUCLEOTIDE SEQUENCE</scope>
    <source>
        <strain evidence="4">JCVI_44_bin.5</strain>
    </source>
</reference>
<evidence type="ECO:0000256" key="2">
    <source>
        <dbReference type="SAM" id="Coils"/>
    </source>
</evidence>
<keyword evidence="1" id="KW-0802">TPR repeat</keyword>
<dbReference type="EMBL" id="JABZSJ010000026">
    <property type="protein sequence ID" value="MBF1384381.1"/>
    <property type="molecule type" value="Genomic_DNA"/>
</dbReference>